<sequence>MPDLMPADSWSDAMEAFYFSYRAFTAKPDEILALRGLGRVHHRILFFIARQPGLSVKELLATLGVSKQALNLPLRQLQAMQLISSETSDSDKRKRLLALTREGAELERALRSEQARLLQRAFAEAGEAAVHGWLAVNQALARPQDG</sequence>
<dbReference type="SUPFAM" id="SSF46785">
    <property type="entry name" value="Winged helix' DNA-binding domain"/>
    <property type="match status" value="1"/>
</dbReference>
<dbReference type="OrthoDB" id="9799368at2"/>
<keyword evidence="2" id="KW-0238">DNA-binding</keyword>
<accession>A0A1G8F5V9</accession>
<feature type="domain" description="HTH marR-type" evidence="1">
    <location>
        <begin position="10"/>
        <end position="142"/>
    </location>
</feature>
<protein>
    <submittedName>
        <fullName evidence="2">DNA-binding transcriptional regulator, MarR family</fullName>
    </submittedName>
</protein>
<evidence type="ECO:0000259" key="1">
    <source>
        <dbReference type="PROSITE" id="PS50995"/>
    </source>
</evidence>
<dbReference type="GO" id="GO:0006950">
    <property type="term" value="P:response to stress"/>
    <property type="evidence" value="ECO:0007669"/>
    <property type="project" value="TreeGrafter"/>
</dbReference>
<evidence type="ECO:0000313" key="2">
    <source>
        <dbReference type="EMBL" id="SDH77504.1"/>
    </source>
</evidence>
<reference evidence="3" key="1">
    <citation type="submission" date="2016-10" db="EMBL/GenBank/DDBJ databases">
        <authorList>
            <person name="Varghese N."/>
            <person name="Submissions S."/>
        </authorList>
    </citation>
    <scope>NUCLEOTIDE SEQUENCE [LARGE SCALE GENOMIC DNA]</scope>
    <source>
        <strain evidence="3">CCM 7469</strain>
    </source>
</reference>
<keyword evidence="3" id="KW-1185">Reference proteome</keyword>
<dbReference type="SMART" id="SM00347">
    <property type="entry name" value="HTH_MARR"/>
    <property type="match status" value="1"/>
</dbReference>
<dbReference type="RefSeq" id="WP_090262039.1">
    <property type="nucleotide sequence ID" value="NZ_FNDS01000003.1"/>
</dbReference>
<dbReference type="STRING" id="428992.SAMN05216272_10337"/>
<dbReference type="Proteomes" id="UP000199636">
    <property type="component" value="Unassembled WGS sequence"/>
</dbReference>
<dbReference type="PANTHER" id="PTHR33164">
    <property type="entry name" value="TRANSCRIPTIONAL REGULATOR, MARR FAMILY"/>
    <property type="match status" value="1"/>
</dbReference>
<dbReference type="EMBL" id="FNDS01000003">
    <property type="protein sequence ID" value="SDH77504.1"/>
    <property type="molecule type" value="Genomic_DNA"/>
</dbReference>
<dbReference type="InterPro" id="IPR036388">
    <property type="entry name" value="WH-like_DNA-bd_sf"/>
</dbReference>
<dbReference type="InterPro" id="IPR039422">
    <property type="entry name" value="MarR/SlyA-like"/>
</dbReference>
<dbReference type="Gene3D" id="1.10.10.10">
    <property type="entry name" value="Winged helix-like DNA-binding domain superfamily/Winged helix DNA-binding domain"/>
    <property type="match status" value="1"/>
</dbReference>
<dbReference type="GO" id="GO:0003677">
    <property type="term" value="F:DNA binding"/>
    <property type="evidence" value="ECO:0007669"/>
    <property type="project" value="UniProtKB-KW"/>
</dbReference>
<evidence type="ECO:0000313" key="3">
    <source>
        <dbReference type="Proteomes" id="UP000199636"/>
    </source>
</evidence>
<gene>
    <name evidence="2" type="ORF">SAMN05216272_10337</name>
</gene>
<proteinExistence type="predicted"/>
<dbReference type="GO" id="GO:0003700">
    <property type="term" value="F:DNA-binding transcription factor activity"/>
    <property type="evidence" value="ECO:0007669"/>
    <property type="project" value="InterPro"/>
</dbReference>
<dbReference type="PROSITE" id="PS50995">
    <property type="entry name" value="HTH_MARR_2"/>
    <property type="match status" value="1"/>
</dbReference>
<dbReference type="Pfam" id="PF12802">
    <property type="entry name" value="MarR_2"/>
    <property type="match status" value="1"/>
</dbReference>
<name>A0A1G8F5V9_9PSED</name>
<dbReference type="AlphaFoldDB" id="A0A1G8F5V9"/>
<dbReference type="InterPro" id="IPR036390">
    <property type="entry name" value="WH_DNA-bd_sf"/>
</dbReference>
<dbReference type="PANTHER" id="PTHR33164:SF44">
    <property type="entry name" value="TRANSCRIPTIONAL REGULATORY PROTEIN"/>
    <property type="match status" value="1"/>
</dbReference>
<dbReference type="InterPro" id="IPR000835">
    <property type="entry name" value="HTH_MarR-typ"/>
</dbReference>
<organism evidence="2 3">
    <name type="scientific">Pseudomonas panipatensis</name>
    <dbReference type="NCBI Taxonomy" id="428992"/>
    <lineage>
        <taxon>Bacteria</taxon>
        <taxon>Pseudomonadati</taxon>
        <taxon>Pseudomonadota</taxon>
        <taxon>Gammaproteobacteria</taxon>
        <taxon>Pseudomonadales</taxon>
        <taxon>Pseudomonadaceae</taxon>
        <taxon>Pseudomonas</taxon>
    </lineage>
</organism>